<dbReference type="Pfam" id="PF01416">
    <property type="entry name" value="PseudoU_synth_1"/>
    <property type="match status" value="2"/>
</dbReference>
<gene>
    <name evidence="4" type="primary">truA</name>
    <name evidence="9" type="ORF">CF392_15230</name>
</gene>
<dbReference type="Proteomes" id="UP000218332">
    <property type="component" value="Unassembled WGS sequence"/>
</dbReference>
<dbReference type="GO" id="GO:0031119">
    <property type="term" value="P:tRNA pseudouridine synthesis"/>
    <property type="evidence" value="ECO:0007669"/>
    <property type="project" value="UniProtKB-UniRule"/>
</dbReference>
<name>A0A2A2HZB9_9GAMM</name>
<evidence type="ECO:0000256" key="7">
    <source>
        <dbReference type="RuleBase" id="RU003792"/>
    </source>
</evidence>
<dbReference type="FunFam" id="3.30.70.580:FF:000001">
    <property type="entry name" value="tRNA pseudouridine synthase A"/>
    <property type="match status" value="1"/>
</dbReference>
<organism evidence="9 10">
    <name type="scientific">Tamilnaduibacter salinus</name>
    <dbReference type="NCBI Taxonomy" id="1484056"/>
    <lineage>
        <taxon>Bacteria</taxon>
        <taxon>Pseudomonadati</taxon>
        <taxon>Pseudomonadota</taxon>
        <taxon>Gammaproteobacteria</taxon>
        <taxon>Pseudomonadales</taxon>
        <taxon>Marinobacteraceae</taxon>
        <taxon>Tamilnaduibacter</taxon>
    </lineage>
</organism>
<protein>
    <recommendedName>
        <fullName evidence="4">tRNA pseudouridine synthase A</fullName>
        <ecNumber evidence="4">5.4.99.12</ecNumber>
    </recommendedName>
    <alternativeName>
        <fullName evidence="4">tRNA pseudouridine(38-40) synthase</fullName>
    </alternativeName>
    <alternativeName>
        <fullName evidence="4">tRNA pseudouridylate synthase I</fullName>
    </alternativeName>
    <alternativeName>
        <fullName evidence="4">tRNA-uridine isomerase I</fullName>
    </alternativeName>
</protein>
<dbReference type="InterPro" id="IPR020103">
    <property type="entry name" value="PsdUridine_synth_cat_dom_sf"/>
</dbReference>
<feature type="domain" description="Pseudouridine synthase I TruA alpha/beta" evidence="8">
    <location>
        <begin position="158"/>
        <end position="260"/>
    </location>
</feature>
<dbReference type="GO" id="GO:0160147">
    <property type="term" value="F:tRNA pseudouridine(38-40) synthase activity"/>
    <property type="evidence" value="ECO:0007669"/>
    <property type="project" value="UniProtKB-EC"/>
</dbReference>
<dbReference type="Gene3D" id="3.30.70.660">
    <property type="entry name" value="Pseudouridine synthase I, catalytic domain, C-terminal subdomain"/>
    <property type="match status" value="1"/>
</dbReference>
<dbReference type="Gene3D" id="3.30.70.580">
    <property type="entry name" value="Pseudouridine synthase I, catalytic domain, N-terminal subdomain"/>
    <property type="match status" value="1"/>
</dbReference>
<dbReference type="NCBIfam" id="TIGR00071">
    <property type="entry name" value="hisT_truA"/>
    <property type="match status" value="1"/>
</dbReference>
<evidence type="ECO:0000256" key="3">
    <source>
        <dbReference type="ARBA" id="ARBA00023235"/>
    </source>
</evidence>
<evidence type="ECO:0000256" key="1">
    <source>
        <dbReference type="ARBA" id="ARBA00009375"/>
    </source>
</evidence>
<feature type="active site" description="Nucleophile" evidence="4 5">
    <location>
        <position position="67"/>
    </location>
</feature>
<accession>A0A2A2HZB9</accession>
<dbReference type="EC" id="5.4.99.12" evidence="4"/>
<dbReference type="InterPro" id="IPR020095">
    <property type="entry name" value="PsdUridine_synth_TruA_C"/>
</dbReference>
<evidence type="ECO:0000256" key="5">
    <source>
        <dbReference type="PIRSR" id="PIRSR001430-1"/>
    </source>
</evidence>
<evidence type="ECO:0000256" key="4">
    <source>
        <dbReference type="HAMAP-Rule" id="MF_00171"/>
    </source>
</evidence>
<comment type="catalytic activity">
    <reaction evidence="4 7">
        <text>uridine(38/39/40) in tRNA = pseudouridine(38/39/40) in tRNA</text>
        <dbReference type="Rhea" id="RHEA:22376"/>
        <dbReference type="Rhea" id="RHEA-COMP:10085"/>
        <dbReference type="Rhea" id="RHEA-COMP:10087"/>
        <dbReference type="ChEBI" id="CHEBI:65314"/>
        <dbReference type="ChEBI" id="CHEBI:65315"/>
        <dbReference type="EC" id="5.4.99.12"/>
    </reaction>
</comment>
<proteinExistence type="inferred from homology"/>
<dbReference type="GO" id="GO:0003723">
    <property type="term" value="F:RNA binding"/>
    <property type="evidence" value="ECO:0007669"/>
    <property type="project" value="InterPro"/>
</dbReference>
<dbReference type="AlphaFoldDB" id="A0A2A2HZB9"/>
<evidence type="ECO:0000313" key="10">
    <source>
        <dbReference type="Proteomes" id="UP000218332"/>
    </source>
</evidence>
<comment type="function">
    <text evidence="4">Formation of pseudouridine at positions 38, 39 and 40 in the anticodon stem and loop of transfer RNAs.</text>
</comment>
<sequence>MSFPEPPSEALSVGPGRVALIVEYDGAAYHGWQMQQPGVPSVEAEVRAAASRVANEPVIPVCAGRTDAGVHACAQVVHFDTQARRSQRSWVMGINTNLPSSVSVRWAGPVSQDFHARHSATARRYRYVIYSHPVRPALLRHQVAWTFRPMDAAAMNDAAQVLVGEHDFSTFRAAGCQSRTPFRNIHAIAVRRSGPFVELDVTANAFVHHMVRNLAGSLMAVGSGHRQPDWIHEILEARDRRQGGMTAPAQGLHMVEVTYPPGSGLPDLPVGPAFLSPVDRLC</sequence>
<dbReference type="InterPro" id="IPR020094">
    <property type="entry name" value="TruA/RsuA/RluB/E/F_N"/>
</dbReference>
<feature type="domain" description="Pseudouridine synthase I TruA alpha/beta" evidence="8">
    <location>
        <begin position="21"/>
        <end position="117"/>
    </location>
</feature>
<keyword evidence="2 4" id="KW-0819">tRNA processing</keyword>
<dbReference type="EMBL" id="NMPM01000123">
    <property type="protein sequence ID" value="PAV24642.1"/>
    <property type="molecule type" value="Genomic_DNA"/>
</dbReference>
<evidence type="ECO:0000256" key="2">
    <source>
        <dbReference type="ARBA" id="ARBA00022694"/>
    </source>
</evidence>
<comment type="caution">
    <text evidence="4">Lacks conserved residue(s) required for the propagation of feature annotation.</text>
</comment>
<evidence type="ECO:0000259" key="8">
    <source>
        <dbReference type="Pfam" id="PF01416"/>
    </source>
</evidence>
<dbReference type="PIRSF" id="PIRSF001430">
    <property type="entry name" value="tRNA_psdUrid_synth"/>
    <property type="match status" value="1"/>
</dbReference>
<comment type="subunit">
    <text evidence="4">Homodimer.</text>
</comment>
<dbReference type="PANTHER" id="PTHR11142">
    <property type="entry name" value="PSEUDOURIDYLATE SYNTHASE"/>
    <property type="match status" value="1"/>
</dbReference>
<dbReference type="HAMAP" id="MF_00171">
    <property type="entry name" value="TruA"/>
    <property type="match status" value="1"/>
</dbReference>
<feature type="binding site" evidence="4 6">
    <location>
        <position position="125"/>
    </location>
    <ligand>
        <name>substrate</name>
    </ligand>
</feature>
<comment type="similarity">
    <text evidence="1 4 7">Belongs to the tRNA pseudouridine synthase TruA family.</text>
</comment>
<dbReference type="InterPro" id="IPR001406">
    <property type="entry name" value="PsdUridine_synth_TruA"/>
</dbReference>
<dbReference type="RefSeq" id="WP_095612287.1">
    <property type="nucleotide sequence ID" value="NZ_NMPM01000123.1"/>
</dbReference>
<dbReference type="InterPro" id="IPR020097">
    <property type="entry name" value="PsdUridine_synth_TruA_a/b_dom"/>
</dbReference>
<keyword evidence="10" id="KW-1185">Reference proteome</keyword>
<comment type="caution">
    <text evidence="9">The sequence shown here is derived from an EMBL/GenBank/DDBJ whole genome shotgun (WGS) entry which is preliminary data.</text>
</comment>
<reference evidence="9 10" key="1">
    <citation type="submission" date="2017-07" db="EMBL/GenBank/DDBJ databases">
        <title>Tamlnaduibacter salinus (Mi-7) genome sequencing.</title>
        <authorList>
            <person name="Verma A."/>
            <person name="Krishnamurthi S."/>
        </authorList>
    </citation>
    <scope>NUCLEOTIDE SEQUENCE [LARGE SCALE GENOMIC DNA]</scope>
    <source>
        <strain evidence="9 10">Mi-7</strain>
    </source>
</reference>
<dbReference type="SUPFAM" id="SSF55120">
    <property type="entry name" value="Pseudouridine synthase"/>
    <property type="match status" value="1"/>
</dbReference>
<keyword evidence="3 4" id="KW-0413">Isomerase</keyword>
<dbReference type="CDD" id="cd02570">
    <property type="entry name" value="PseudoU_synth_EcTruA"/>
    <property type="match status" value="1"/>
</dbReference>
<evidence type="ECO:0000256" key="6">
    <source>
        <dbReference type="PIRSR" id="PIRSR001430-2"/>
    </source>
</evidence>
<evidence type="ECO:0000313" key="9">
    <source>
        <dbReference type="EMBL" id="PAV24642.1"/>
    </source>
</evidence>
<dbReference type="PANTHER" id="PTHR11142:SF0">
    <property type="entry name" value="TRNA PSEUDOURIDINE SYNTHASE-LIKE 1"/>
    <property type="match status" value="1"/>
</dbReference>